<dbReference type="Proteomes" id="UP000006057">
    <property type="component" value="Chromosome"/>
</dbReference>
<reference evidence="1 2" key="1">
    <citation type="submission" date="2012-06" db="EMBL/GenBank/DDBJ databases">
        <title>Complete sequence of chromosome of Mycobacterium chubuense NBB4.</title>
        <authorList>
            <consortium name="US DOE Joint Genome Institute"/>
            <person name="Lucas S."/>
            <person name="Han J."/>
            <person name="Lapidus A."/>
            <person name="Cheng J.-F."/>
            <person name="Goodwin L."/>
            <person name="Pitluck S."/>
            <person name="Peters L."/>
            <person name="Mikhailova N."/>
            <person name="Teshima H."/>
            <person name="Detter J.C."/>
            <person name="Han C."/>
            <person name="Tapia R."/>
            <person name="Land M."/>
            <person name="Hauser L."/>
            <person name="Kyrpides N."/>
            <person name="Ivanova N."/>
            <person name="Pagani I."/>
            <person name="Mattes T."/>
            <person name="Holmes A."/>
            <person name="Rutledge P."/>
            <person name="Paulsen I."/>
            <person name="Coleman N."/>
            <person name="Woyke T."/>
        </authorList>
    </citation>
    <scope>NUCLEOTIDE SEQUENCE [LARGE SCALE GENOMIC DNA]</scope>
    <source>
        <strain evidence="1 2">NBB4</strain>
    </source>
</reference>
<organism evidence="1 2">
    <name type="scientific">Mycolicibacterium chubuense (strain NBB4)</name>
    <name type="common">Mycobacterium chubuense</name>
    <dbReference type="NCBI Taxonomy" id="710421"/>
    <lineage>
        <taxon>Bacteria</taxon>
        <taxon>Bacillati</taxon>
        <taxon>Actinomycetota</taxon>
        <taxon>Actinomycetes</taxon>
        <taxon>Mycobacteriales</taxon>
        <taxon>Mycobacteriaceae</taxon>
        <taxon>Mycolicibacterium</taxon>
    </lineage>
</organism>
<name>I4BCI5_MYCCN</name>
<dbReference type="EMBL" id="CP003053">
    <property type="protein sequence ID" value="AFM14992.1"/>
    <property type="molecule type" value="Genomic_DNA"/>
</dbReference>
<dbReference type="KEGG" id="mcb:Mycch_0166"/>
<evidence type="ECO:0000313" key="1">
    <source>
        <dbReference type="EMBL" id="AFM14992.1"/>
    </source>
</evidence>
<protein>
    <submittedName>
        <fullName evidence="1">Uncharacterized protein</fullName>
    </submittedName>
</protein>
<accession>I4BCI5</accession>
<dbReference type="HOGENOM" id="CLU_138494_0_0_11"/>
<keyword evidence="2" id="KW-1185">Reference proteome</keyword>
<dbReference type="OrthoDB" id="4571146at2"/>
<evidence type="ECO:0000313" key="2">
    <source>
        <dbReference type="Proteomes" id="UP000006057"/>
    </source>
</evidence>
<dbReference type="eggNOG" id="ENOG5030RVW">
    <property type="taxonomic scope" value="Bacteria"/>
</dbReference>
<dbReference type="AlphaFoldDB" id="I4BCI5"/>
<proteinExistence type="predicted"/>
<sequence length="160" mass="17903" precursor="true">MTRVVVSGVCLLIGVQVLAFAALDRPVVVAVTGAGLALVVIALRRCLVHDTDEVEDAATGDAATAMGRWVTRTETMISWSESTRSDWDRRLRPMLARQFELAAVHRKVKDRSVFDTTGRMLFGDELWQWVDPENVSRTGGQEPGPGRWTLDEILRRLERL</sequence>
<dbReference type="PATRIC" id="fig|710421.3.peg.158"/>
<gene>
    <name evidence="1" type="ordered locus">Mycch_0166</name>
</gene>
<dbReference type="STRING" id="710421.Mycch_0166"/>
<dbReference type="RefSeq" id="WP_014813484.1">
    <property type="nucleotide sequence ID" value="NC_018027.1"/>
</dbReference>